<dbReference type="Pfam" id="PF01575">
    <property type="entry name" value="MaoC_dehydratas"/>
    <property type="match status" value="1"/>
</dbReference>
<dbReference type="AlphaFoldDB" id="A0A3Q9QVT4"/>
<dbReference type="RefSeq" id="WP_127489203.1">
    <property type="nucleotide sequence ID" value="NZ_CP022572.1"/>
</dbReference>
<dbReference type="EMBL" id="CP022572">
    <property type="protein sequence ID" value="AZU64456.1"/>
    <property type="molecule type" value="Genomic_DNA"/>
</dbReference>
<dbReference type="SUPFAM" id="SSF54637">
    <property type="entry name" value="Thioesterase/thiol ester dehydrase-isomerase"/>
    <property type="match status" value="1"/>
</dbReference>
<dbReference type="InterPro" id="IPR002539">
    <property type="entry name" value="MaoC-like_dom"/>
</dbReference>
<dbReference type="PANTHER" id="PTHR43664:SF1">
    <property type="entry name" value="BETA-METHYLMALYL-COA DEHYDRATASE"/>
    <property type="match status" value="1"/>
</dbReference>
<dbReference type="InterPro" id="IPR052342">
    <property type="entry name" value="MCH/BMMD"/>
</dbReference>
<evidence type="ECO:0000313" key="3">
    <source>
        <dbReference type="Proteomes" id="UP000282892"/>
    </source>
</evidence>
<dbReference type="Gene3D" id="3.10.129.10">
    <property type="entry name" value="Hotdog Thioesterase"/>
    <property type="match status" value="1"/>
</dbReference>
<dbReference type="OrthoDB" id="9801625at2"/>
<organism evidence="2 3">
    <name type="scientific">Neobacillus mesonae</name>
    <dbReference type="NCBI Taxonomy" id="1193713"/>
    <lineage>
        <taxon>Bacteria</taxon>
        <taxon>Bacillati</taxon>
        <taxon>Bacillota</taxon>
        <taxon>Bacilli</taxon>
        <taxon>Bacillales</taxon>
        <taxon>Bacillaceae</taxon>
        <taxon>Neobacillus</taxon>
    </lineage>
</organism>
<accession>A0A3Q9QVT4</accession>
<feature type="domain" description="MaoC-like" evidence="1">
    <location>
        <begin position="14"/>
        <end position="115"/>
    </location>
</feature>
<protein>
    <recommendedName>
        <fullName evidence="1">MaoC-like domain-containing protein</fullName>
    </recommendedName>
</protein>
<dbReference type="InterPro" id="IPR029069">
    <property type="entry name" value="HotDog_dom_sf"/>
</dbReference>
<dbReference type="PANTHER" id="PTHR43664">
    <property type="entry name" value="MONOAMINE OXIDASE-RELATED"/>
    <property type="match status" value="1"/>
</dbReference>
<dbReference type="KEGG" id="nmk:CHR53_26290"/>
<proteinExistence type="predicted"/>
<evidence type="ECO:0000313" key="2">
    <source>
        <dbReference type="EMBL" id="AZU64456.1"/>
    </source>
</evidence>
<gene>
    <name evidence="2" type="ORF">CHR53_26290</name>
</gene>
<evidence type="ECO:0000259" key="1">
    <source>
        <dbReference type="Pfam" id="PF01575"/>
    </source>
</evidence>
<dbReference type="Proteomes" id="UP000282892">
    <property type="component" value="Chromosome"/>
</dbReference>
<keyword evidence="3" id="KW-1185">Reference proteome</keyword>
<reference evidence="2 3" key="1">
    <citation type="submission" date="2017-07" db="EMBL/GenBank/DDBJ databases">
        <title>The complete genome sequence of Bacillus mesonae strain H20-5, an efficient strain improving plant abiotic stress resistance.</title>
        <authorList>
            <person name="Kim S.Y."/>
            <person name="Song H."/>
            <person name="Sang M.K."/>
            <person name="Weon H.-Y."/>
            <person name="Song J."/>
        </authorList>
    </citation>
    <scope>NUCLEOTIDE SEQUENCE [LARGE SCALE GENOMIC DNA]</scope>
    <source>
        <strain evidence="2 3">H20-5</strain>
    </source>
</reference>
<name>A0A3Q9QVT4_9BACI</name>
<sequence>MRGIYFDEFQTEDIYKTATRTMTETDVVYFSAMSGDMNELHTSEEFAKQGPFGKRLAQGLLGLSISHGLMFRLGIFDGTGIALLGVDQWEFTAPIYLGDTIHAEVEVREMIESKSKPDRGIIRFYVRLVNQEGIITQKGIQTVMIKRRVKIKG</sequence>